<dbReference type="Gene3D" id="3.30.1490.20">
    <property type="entry name" value="ATP-grasp fold, A domain"/>
    <property type="match status" value="1"/>
</dbReference>
<dbReference type="Pfam" id="PF01326">
    <property type="entry name" value="PPDK_N"/>
    <property type="match status" value="1"/>
</dbReference>
<dbReference type="EMBL" id="CP002593">
    <property type="protein sequence ID" value="AEA25144.1"/>
    <property type="molecule type" value="Genomic_DNA"/>
</dbReference>
<dbReference type="SUPFAM" id="SSF52009">
    <property type="entry name" value="Phosphohistidine domain"/>
    <property type="match status" value="1"/>
</dbReference>
<organism evidence="3 4">
    <name type="scientific">Pseudonocardia dioxanivorans (strain ATCC 55486 / DSM 44775 / JCM 13855 / CB1190)</name>
    <dbReference type="NCBI Taxonomy" id="675635"/>
    <lineage>
        <taxon>Bacteria</taxon>
        <taxon>Bacillati</taxon>
        <taxon>Actinomycetota</taxon>
        <taxon>Actinomycetes</taxon>
        <taxon>Pseudonocardiales</taxon>
        <taxon>Pseudonocardiaceae</taxon>
        <taxon>Pseudonocardia</taxon>
    </lineage>
</organism>
<keyword evidence="3" id="KW-0808">Transferase</keyword>
<keyword evidence="4" id="KW-1185">Reference proteome</keyword>
<dbReference type="Pfam" id="PF00391">
    <property type="entry name" value="PEP-utilizers"/>
    <property type="match status" value="1"/>
</dbReference>
<evidence type="ECO:0000259" key="1">
    <source>
        <dbReference type="Pfam" id="PF00391"/>
    </source>
</evidence>
<evidence type="ECO:0000313" key="3">
    <source>
        <dbReference type="EMBL" id="AEA25144.1"/>
    </source>
</evidence>
<dbReference type="eggNOG" id="COG0574">
    <property type="taxonomic scope" value="Bacteria"/>
</dbReference>
<dbReference type="Gene3D" id="3.30.470.20">
    <property type="entry name" value="ATP-grasp fold, B domain"/>
    <property type="match status" value="1"/>
</dbReference>
<dbReference type="OrthoDB" id="9765468at2"/>
<dbReference type="InterPro" id="IPR051549">
    <property type="entry name" value="PEP_Utilizing_Enz"/>
</dbReference>
<gene>
    <name evidence="3" type="ordered locus">Psed_2944</name>
</gene>
<dbReference type="KEGG" id="pdx:Psed_2944"/>
<dbReference type="InterPro" id="IPR013815">
    <property type="entry name" value="ATP_grasp_subdomain_1"/>
</dbReference>
<dbReference type="InterPro" id="IPR008279">
    <property type="entry name" value="PEP-util_enz_mobile_dom"/>
</dbReference>
<dbReference type="GO" id="GO:0008986">
    <property type="term" value="F:pyruvate, water dikinase activity"/>
    <property type="evidence" value="ECO:0007669"/>
    <property type="project" value="UniProtKB-EC"/>
</dbReference>
<evidence type="ECO:0000313" key="4">
    <source>
        <dbReference type="Proteomes" id="UP000007809"/>
    </source>
</evidence>
<evidence type="ECO:0000259" key="2">
    <source>
        <dbReference type="Pfam" id="PF01326"/>
    </source>
</evidence>
<feature type="domain" description="Pyruvate phosphate dikinase AMP/ATP-binding" evidence="2">
    <location>
        <begin position="25"/>
        <end position="304"/>
    </location>
</feature>
<dbReference type="Proteomes" id="UP000007809">
    <property type="component" value="Chromosome"/>
</dbReference>
<proteinExistence type="predicted"/>
<dbReference type="EC" id="2.7.9.2" evidence="3"/>
<name>F4CPM7_PSEUX</name>
<dbReference type="RefSeq" id="WP_013675067.1">
    <property type="nucleotide sequence ID" value="NC_015312.1"/>
</dbReference>
<dbReference type="InterPro" id="IPR036637">
    <property type="entry name" value="Phosphohistidine_dom_sf"/>
</dbReference>
<dbReference type="PANTHER" id="PTHR43615:SF1">
    <property type="entry name" value="PPDK_N DOMAIN-CONTAINING PROTEIN"/>
    <property type="match status" value="1"/>
</dbReference>
<dbReference type="HOGENOM" id="CLU_005950_0_0_11"/>
<accession>F4CPM7</accession>
<dbReference type="InterPro" id="IPR002192">
    <property type="entry name" value="PPDK_AMP/ATP-bd"/>
</dbReference>
<dbReference type="GO" id="GO:0005524">
    <property type="term" value="F:ATP binding"/>
    <property type="evidence" value="ECO:0007669"/>
    <property type="project" value="InterPro"/>
</dbReference>
<sequence length="887" mass="91609">MVALTSIDRALVVDLASLDRAALPVAGGKAANLGELLAAGLPVPGGFCVTTAAYRLATADTATAAAGTDPAAARAQVLTALVPAAVAAAVRGAYAALGDDVPVAVRSSATAEDLPESSFAGQQDTYLNVVGADAVVDSVRRCWASLFTDRAVAYRATAGVDPAGVAIAVVVQRMVDAAAAGVMFTADPLTGSRSRTVLDAAPGLGESVVSGAVDPDHVVADPRGRVLDYHVGRAGTAVRAVAGGGTVRVPHGAERGRCLTDAQVKELVALGERAQAHFGAPQDLEWAIDAAGGAWLTQSRPITTLFPLPEPVEVGHVYFCISLAQGLVRPMTPMGIAAARRIATAAVAGMTGRPPADPDVGPRGLVVAGGRPFADVTTPLRTAPGRVLLPRILDVMEARSAVVLRELLAGDGDPAHLLGAPAGRRSWLPFLRGVARIAVRFRVPPRMLVALVRPRSALAHVQRVRARVAPLCVVDPALAPGDHLRRAERLLDSVFPILPTVAPVAGAGFVGLGLARLLARGDLPAADVHEVLRSLPHNVTTEMDLRLWALAATLRDDPASVAALRDREPAALAAAFGRGELPGRLQAGLGAFLAEHGHRAAAEIDVGAPRWSDDPAPVLAVLAGYLRLPVEERPGTAPDVQFARGARAAEAALARVVTRVRRRSRVRAALVGFGLRRARALAGLREEHKDLLVRLLAAVRAHLGHVGADLAGRGLLAVADDVHLLDLAETAAALGGVDQRDLVARRRADHDRELRRRHVPRVLLADGTEPEAVRAPGRGTEPGTLVGSAASAGTVTAPVRVVFDPAEAAVQPGEVLVVPSTDPGWTPLFLTAGALVMEMGGSNSHGAVVAREYGIPAVVGVPGATTRLRTGQMVRVDGAAGTVTPQP</sequence>
<dbReference type="SUPFAM" id="SSF56059">
    <property type="entry name" value="Glutathione synthetase ATP-binding domain-like"/>
    <property type="match status" value="1"/>
</dbReference>
<dbReference type="AlphaFoldDB" id="F4CPM7"/>
<feature type="domain" description="PEP-utilising enzyme mobile" evidence="1">
    <location>
        <begin position="811"/>
        <end position="881"/>
    </location>
</feature>
<protein>
    <submittedName>
        <fullName evidence="3">Pyruvate, water dikinase</fullName>
        <ecNumber evidence="3">2.7.9.2</ecNumber>
    </submittedName>
</protein>
<dbReference type="STRING" id="675635.Psed_2944"/>
<reference evidence="3 4" key="1">
    <citation type="journal article" date="2011" name="J. Bacteriol.">
        <title>Genome sequence of the 1,4-dioxane-degrading Pseudonocardia dioxanivorans strain CB1190.</title>
        <authorList>
            <person name="Sales C.M."/>
            <person name="Mahendra S."/>
            <person name="Grostern A."/>
            <person name="Parales R.E."/>
            <person name="Goodwin L.A."/>
            <person name="Woyke T."/>
            <person name="Nolan M."/>
            <person name="Lapidus A."/>
            <person name="Chertkov O."/>
            <person name="Ovchinnikova G."/>
            <person name="Sczyrba A."/>
            <person name="Alvarez-Cohen L."/>
        </authorList>
    </citation>
    <scope>NUCLEOTIDE SEQUENCE [LARGE SCALE GENOMIC DNA]</scope>
    <source>
        <strain evidence="4">ATCC 55486 / DSM 44775 / JCM 13855 / CB1190</strain>
    </source>
</reference>
<dbReference type="eggNOG" id="COG3848">
    <property type="taxonomic scope" value="Bacteria"/>
</dbReference>
<dbReference type="Gene3D" id="3.50.30.10">
    <property type="entry name" value="Phosphohistidine domain"/>
    <property type="match status" value="1"/>
</dbReference>
<dbReference type="PANTHER" id="PTHR43615">
    <property type="entry name" value="PHOSPHOENOLPYRUVATE SYNTHASE-RELATED"/>
    <property type="match status" value="1"/>
</dbReference>
<keyword evidence="3" id="KW-0670">Pyruvate</keyword>